<comment type="caution">
    <text evidence="3">The sequence shown here is derived from an EMBL/GenBank/DDBJ whole genome shotgun (WGS) entry which is preliminary data.</text>
</comment>
<protein>
    <recommendedName>
        <fullName evidence="2">ATP-grasp domain-containing protein</fullName>
    </recommendedName>
</protein>
<dbReference type="InterPro" id="IPR011761">
    <property type="entry name" value="ATP-grasp"/>
</dbReference>
<dbReference type="GO" id="GO:0005524">
    <property type="term" value="F:ATP binding"/>
    <property type="evidence" value="ECO:0007669"/>
    <property type="project" value="UniProtKB-UniRule"/>
</dbReference>
<dbReference type="Proteomes" id="UP000034656">
    <property type="component" value="Unassembled WGS sequence"/>
</dbReference>
<dbReference type="GO" id="GO:0046872">
    <property type="term" value="F:metal ion binding"/>
    <property type="evidence" value="ECO:0007669"/>
    <property type="project" value="InterPro"/>
</dbReference>
<feature type="domain" description="ATP-grasp" evidence="2">
    <location>
        <begin position="152"/>
        <end position="405"/>
    </location>
</feature>
<keyword evidence="1" id="KW-0547">Nucleotide-binding</keyword>
<dbReference type="AlphaFoldDB" id="A0A837HRY2"/>
<gene>
    <name evidence="3" type="ORF">UT51_C0003G0001</name>
</gene>
<reference evidence="3 4" key="1">
    <citation type="journal article" date="2015" name="Nature">
        <title>rRNA introns, odd ribosomes, and small enigmatic genomes across a large radiation of phyla.</title>
        <authorList>
            <person name="Brown C.T."/>
            <person name="Hug L.A."/>
            <person name="Thomas B.C."/>
            <person name="Sharon I."/>
            <person name="Castelle C.J."/>
            <person name="Singh A."/>
            <person name="Wilkins M.J."/>
            <person name="Williams K.H."/>
            <person name="Banfield J.F."/>
        </authorList>
    </citation>
    <scope>NUCLEOTIDE SEQUENCE [LARGE SCALE GENOMIC DNA]</scope>
</reference>
<evidence type="ECO:0000313" key="3">
    <source>
        <dbReference type="EMBL" id="KKR20497.1"/>
    </source>
</evidence>
<organism evidence="3 4">
    <name type="scientific">Candidatus Nomurabacteria bacterium GW2011_GWC2_39_41</name>
    <dbReference type="NCBI Taxonomy" id="1618754"/>
    <lineage>
        <taxon>Bacteria</taxon>
        <taxon>Candidatus Nomuraibacteriota</taxon>
    </lineage>
</organism>
<evidence type="ECO:0000313" key="4">
    <source>
        <dbReference type="Proteomes" id="UP000034656"/>
    </source>
</evidence>
<dbReference type="PROSITE" id="PS50975">
    <property type="entry name" value="ATP_GRASP"/>
    <property type="match status" value="1"/>
</dbReference>
<dbReference type="Gene3D" id="3.30.470.20">
    <property type="entry name" value="ATP-grasp fold, B domain"/>
    <property type="match status" value="2"/>
</dbReference>
<accession>A0A837HRY2</accession>
<sequence>MSQINEPHVKQSSCSYCGDAPINHTFSFIESWVAFNVEAHLVKPIKIFPNLLKDLVDLIPVFLFETLALLKMTKFSSDINKANTFRSKIIWEEAKKRGILMEQVIFFGKPLDQYRLIFKNKNKKKKFYFESIPIRPEFLDMKQNWDDKVALKQEFEKHDIPIPAYFEFPLWHFKNTKKNIRKIFSKIKNPLVVKPRIGSRGRHTITNINSLQQLQEGISIAGQICSHLIIEEHLKGNVCRATLVNGAMAGFYMGRAPTLFGDGQRSVKELIEEKDKKRQNRVEPIRISKELHDHIGRSGFAIDDILPDGVSLPLSHRIGRLFGGTTCEMLDELHPSFISILEKATKILGLSVVGFDAIIPDPTKPAYSQHWGIIECNTLPFIDLHYYALEGTHKNIAGMIWDMWGEASLS</sequence>
<proteinExistence type="predicted"/>
<dbReference type="EMBL" id="LBXB01000003">
    <property type="protein sequence ID" value="KKR20497.1"/>
    <property type="molecule type" value="Genomic_DNA"/>
</dbReference>
<dbReference type="SUPFAM" id="SSF56059">
    <property type="entry name" value="Glutathione synthetase ATP-binding domain-like"/>
    <property type="match status" value="1"/>
</dbReference>
<evidence type="ECO:0000259" key="2">
    <source>
        <dbReference type="PROSITE" id="PS50975"/>
    </source>
</evidence>
<name>A0A837HRY2_9BACT</name>
<evidence type="ECO:0000256" key="1">
    <source>
        <dbReference type="PROSITE-ProRule" id="PRU00409"/>
    </source>
</evidence>
<keyword evidence="1" id="KW-0067">ATP-binding</keyword>